<dbReference type="EMBL" id="BDGG01000004">
    <property type="protein sequence ID" value="GAU97731.1"/>
    <property type="molecule type" value="Genomic_DNA"/>
</dbReference>
<keyword evidence="8" id="KW-1185">Reference proteome</keyword>
<feature type="transmembrane region" description="Helical" evidence="5">
    <location>
        <begin position="115"/>
        <end position="139"/>
    </location>
</feature>
<dbReference type="SUPFAM" id="SSF103481">
    <property type="entry name" value="Multidrug resistance efflux transporter EmrE"/>
    <property type="match status" value="2"/>
</dbReference>
<keyword evidence="4 5" id="KW-0472">Membrane</keyword>
<evidence type="ECO:0000256" key="2">
    <source>
        <dbReference type="ARBA" id="ARBA00022692"/>
    </source>
</evidence>
<sequence>MDRNADGLKPQQPSRTVILIRDRALKKTKSLAVVADVGIRDPHVLLMLLSWYFFSGVTLFLNKIVLSAVPNSAALLGAAQISVTTGCSFIQLYYPCGMWKRTRIKPIRPPNFWRIVFLVGTFRYLTVWLGLVALDYVAVSFAETVKCSAPLFTVIISRLVVGEVATLPVILSLVPVMGGLALCSAHELSFNLIGFLASLGTNVSECLQSVYSKLLVSGDNTQCNPAELQFYSGFASLIFIIPTTYYALSDTFLPSLDFTLLIWYLIDGISFHFQSITANVLMGYLSPTTYSVSNTVKRALLIWCSILVFGNPVSLGAWIGTFLMLIGILLYNRAKTAVVRSVAMAD</sequence>
<evidence type="ECO:0000313" key="7">
    <source>
        <dbReference type="EMBL" id="GAU97731.1"/>
    </source>
</evidence>
<dbReference type="GO" id="GO:0016020">
    <property type="term" value="C:membrane"/>
    <property type="evidence" value="ECO:0007669"/>
    <property type="project" value="UniProtKB-SubCell"/>
</dbReference>
<dbReference type="PANTHER" id="PTHR11132">
    <property type="entry name" value="SOLUTE CARRIER FAMILY 35"/>
    <property type="match status" value="1"/>
</dbReference>
<evidence type="ECO:0000313" key="8">
    <source>
        <dbReference type="Proteomes" id="UP000186922"/>
    </source>
</evidence>
<gene>
    <name evidence="7" type="primary">RvY_08977-1</name>
    <name evidence="7" type="synonym">RvY_08977.1</name>
    <name evidence="7" type="ORF">RvY_08977</name>
</gene>
<keyword evidence="2 5" id="KW-0812">Transmembrane</keyword>
<feature type="transmembrane region" description="Helical" evidence="5">
    <location>
        <begin position="260"/>
        <end position="280"/>
    </location>
</feature>
<feature type="transmembrane region" description="Helical" evidence="5">
    <location>
        <begin position="300"/>
        <end position="331"/>
    </location>
</feature>
<evidence type="ECO:0000259" key="6">
    <source>
        <dbReference type="Pfam" id="PF03151"/>
    </source>
</evidence>
<dbReference type="Pfam" id="PF03151">
    <property type="entry name" value="TPT"/>
    <property type="match status" value="1"/>
</dbReference>
<feature type="transmembrane region" description="Helical" evidence="5">
    <location>
        <begin position="151"/>
        <end position="176"/>
    </location>
</feature>
<name>A0A1D1V7Q7_RAMVA</name>
<dbReference type="InterPro" id="IPR050186">
    <property type="entry name" value="TPT_transporter"/>
</dbReference>
<accession>A0A1D1V7Q7</accession>
<evidence type="ECO:0000256" key="1">
    <source>
        <dbReference type="ARBA" id="ARBA00004141"/>
    </source>
</evidence>
<keyword evidence="3 5" id="KW-1133">Transmembrane helix</keyword>
<dbReference type="OrthoDB" id="6418713at2759"/>
<feature type="domain" description="Sugar phosphate transporter" evidence="6">
    <location>
        <begin position="44"/>
        <end position="332"/>
    </location>
</feature>
<evidence type="ECO:0000256" key="4">
    <source>
        <dbReference type="ARBA" id="ARBA00023136"/>
    </source>
</evidence>
<proteinExistence type="predicted"/>
<dbReference type="Proteomes" id="UP000186922">
    <property type="component" value="Unassembled WGS sequence"/>
</dbReference>
<feature type="transmembrane region" description="Helical" evidence="5">
    <location>
        <begin position="44"/>
        <end position="61"/>
    </location>
</feature>
<dbReference type="AlphaFoldDB" id="A0A1D1V7Q7"/>
<feature type="transmembrane region" description="Helical" evidence="5">
    <location>
        <begin position="73"/>
        <end position="94"/>
    </location>
</feature>
<evidence type="ECO:0000256" key="3">
    <source>
        <dbReference type="ARBA" id="ARBA00022989"/>
    </source>
</evidence>
<feature type="transmembrane region" description="Helical" evidence="5">
    <location>
        <begin position="230"/>
        <end position="248"/>
    </location>
</feature>
<protein>
    <recommendedName>
        <fullName evidence="6">Sugar phosphate transporter domain-containing protein</fullName>
    </recommendedName>
</protein>
<dbReference type="InterPro" id="IPR004853">
    <property type="entry name" value="Sugar_P_trans_dom"/>
</dbReference>
<comment type="subcellular location">
    <subcellularLocation>
        <location evidence="1">Membrane</location>
        <topology evidence="1">Multi-pass membrane protein</topology>
    </subcellularLocation>
</comment>
<dbReference type="STRING" id="947166.A0A1D1V7Q7"/>
<evidence type="ECO:0000256" key="5">
    <source>
        <dbReference type="SAM" id="Phobius"/>
    </source>
</evidence>
<reference evidence="7 8" key="1">
    <citation type="journal article" date="2016" name="Nat. Commun.">
        <title>Extremotolerant tardigrade genome and improved radiotolerance of human cultured cells by tardigrade-unique protein.</title>
        <authorList>
            <person name="Hashimoto T."/>
            <person name="Horikawa D.D."/>
            <person name="Saito Y."/>
            <person name="Kuwahara H."/>
            <person name="Kozuka-Hata H."/>
            <person name="Shin-I T."/>
            <person name="Minakuchi Y."/>
            <person name="Ohishi K."/>
            <person name="Motoyama A."/>
            <person name="Aizu T."/>
            <person name="Enomoto A."/>
            <person name="Kondo K."/>
            <person name="Tanaka S."/>
            <person name="Hara Y."/>
            <person name="Koshikawa S."/>
            <person name="Sagara H."/>
            <person name="Miura T."/>
            <person name="Yokobori S."/>
            <person name="Miyagawa K."/>
            <person name="Suzuki Y."/>
            <person name="Kubo T."/>
            <person name="Oyama M."/>
            <person name="Kohara Y."/>
            <person name="Fujiyama A."/>
            <person name="Arakawa K."/>
            <person name="Katayama T."/>
            <person name="Toyoda A."/>
            <person name="Kunieda T."/>
        </authorList>
    </citation>
    <scope>NUCLEOTIDE SEQUENCE [LARGE SCALE GENOMIC DNA]</scope>
    <source>
        <strain evidence="7 8">YOKOZUNA-1</strain>
    </source>
</reference>
<dbReference type="InterPro" id="IPR037185">
    <property type="entry name" value="EmrE-like"/>
</dbReference>
<organism evidence="7 8">
    <name type="scientific">Ramazzottius varieornatus</name>
    <name type="common">Water bear</name>
    <name type="synonym">Tardigrade</name>
    <dbReference type="NCBI Taxonomy" id="947166"/>
    <lineage>
        <taxon>Eukaryota</taxon>
        <taxon>Metazoa</taxon>
        <taxon>Ecdysozoa</taxon>
        <taxon>Tardigrada</taxon>
        <taxon>Eutardigrada</taxon>
        <taxon>Parachela</taxon>
        <taxon>Hypsibioidea</taxon>
        <taxon>Ramazzottiidae</taxon>
        <taxon>Ramazzottius</taxon>
    </lineage>
</organism>
<comment type="caution">
    <text evidence="7">The sequence shown here is derived from an EMBL/GenBank/DDBJ whole genome shotgun (WGS) entry which is preliminary data.</text>
</comment>